<name>A0A061R4P9_9CHLO</name>
<reference evidence="2" key="1">
    <citation type="submission" date="2014-05" db="EMBL/GenBank/DDBJ databases">
        <title>The transcriptome of the halophilic microalga Tetraselmis sp. GSL018 isolated from the Great Salt Lake, Utah.</title>
        <authorList>
            <person name="Jinkerson R.E."/>
            <person name="D'Adamo S."/>
            <person name="Posewitz M.C."/>
        </authorList>
    </citation>
    <scope>NUCLEOTIDE SEQUENCE</scope>
    <source>
        <strain evidence="2">GSL018</strain>
    </source>
</reference>
<feature type="region of interest" description="Disordered" evidence="1">
    <location>
        <begin position="1"/>
        <end position="31"/>
    </location>
</feature>
<dbReference type="AlphaFoldDB" id="A0A061R4P9"/>
<proteinExistence type="predicted"/>
<evidence type="ECO:0000313" key="2">
    <source>
        <dbReference type="EMBL" id="JAC65625.1"/>
    </source>
</evidence>
<accession>A0A061R4P9</accession>
<protein>
    <submittedName>
        <fullName evidence="2">Uncharacterized protein</fullName>
    </submittedName>
</protein>
<evidence type="ECO:0000256" key="1">
    <source>
        <dbReference type="SAM" id="MobiDB-lite"/>
    </source>
</evidence>
<feature type="non-terminal residue" evidence="2">
    <location>
        <position position="1"/>
    </location>
</feature>
<gene>
    <name evidence="2" type="ORF">TSPGSL018_15628</name>
</gene>
<organism evidence="2">
    <name type="scientific">Tetraselmis sp. GSL018</name>
    <dbReference type="NCBI Taxonomy" id="582737"/>
    <lineage>
        <taxon>Eukaryota</taxon>
        <taxon>Viridiplantae</taxon>
        <taxon>Chlorophyta</taxon>
        <taxon>core chlorophytes</taxon>
        <taxon>Chlorodendrophyceae</taxon>
        <taxon>Chlorodendrales</taxon>
        <taxon>Chlorodendraceae</taxon>
        <taxon>Tetraselmis</taxon>
    </lineage>
</organism>
<feature type="non-terminal residue" evidence="2">
    <location>
        <position position="83"/>
    </location>
</feature>
<sequence length="83" mass="8803">SALRVPPSARDLAQRALPVTPNEGGCQGHRPRVLPAIGATAVLRGLRRRLPAALSPHRAPTGITAVALRREADPPRPPRLWGA</sequence>
<dbReference type="EMBL" id="GBEZ01021098">
    <property type="protein sequence ID" value="JAC65625.1"/>
    <property type="molecule type" value="Transcribed_RNA"/>
</dbReference>